<gene>
    <name evidence="1" type="ORF">KI387_019986</name>
</gene>
<proteinExistence type="predicted"/>
<feature type="non-terminal residue" evidence="1">
    <location>
        <position position="55"/>
    </location>
</feature>
<dbReference type="Proteomes" id="UP000824469">
    <property type="component" value="Unassembled WGS sequence"/>
</dbReference>
<name>A0AA38LEJ0_TAXCH</name>
<dbReference type="EMBL" id="JAHRHJ020000004">
    <property type="protein sequence ID" value="KAH9318217.1"/>
    <property type="molecule type" value="Genomic_DNA"/>
</dbReference>
<dbReference type="AlphaFoldDB" id="A0AA38LEJ0"/>
<reference evidence="1 2" key="1">
    <citation type="journal article" date="2021" name="Nat. Plants">
        <title>The Taxus genome provides insights into paclitaxel biosynthesis.</title>
        <authorList>
            <person name="Xiong X."/>
            <person name="Gou J."/>
            <person name="Liao Q."/>
            <person name="Li Y."/>
            <person name="Zhou Q."/>
            <person name="Bi G."/>
            <person name="Li C."/>
            <person name="Du R."/>
            <person name="Wang X."/>
            <person name="Sun T."/>
            <person name="Guo L."/>
            <person name="Liang H."/>
            <person name="Lu P."/>
            <person name="Wu Y."/>
            <person name="Zhang Z."/>
            <person name="Ro D.K."/>
            <person name="Shang Y."/>
            <person name="Huang S."/>
            <person name="Yan J."/>
        </authorList>
    </citation>
    <scope>NUCLEOTIDE SEQUENCE [LARGE SCALE GENOMIC DNA]</scope>
    <source>
        <strain evidence="1">Ta-2019</strain>
    </source>
</reference>
<evidence type="ECO:0000313" key="2">
    <source>
        <dbReference type="Proteomes" id="UP000824469"/>
    </source>
</evidence>
<keyword evidence="2" id="KW-1185">Reference proteome</keyword>
<sequence>YATSTIFILGYGKVEKIRNLLLPPSIWMTPHKSLPSIFLMLWRRSKNVSTRVLKG</sequence>
<feature type="non-terminal residue" evidence="1">
    <location>
        <position position="1"/>
    </location>
</feature>
<evidence type="ECO:0000313" key="1">
    <source>
        <dbReference type="EMBL" id="KAH9318217.1"/>
    </source>
</evidence>
<comment type="caution">
    <text evidence="1">The sequence shown here is derived from an EMBL/GenBank/DDBJ whole genome shotgun (WGS) entry which is preliminary data.</text>
</comment>
<organism evidence="1 2">
    <name type="scientific">Taxus chinensis</name>
    <name type="common">Chinese yew</name>
    <name type="synonym">Taxus wallichiana var. chinensis</name>
    <dbReference type="NCBI Taxonomy" id="29808"/>
    <lineage>
        <taxon>Eukaryota</taxon>
        <taxon>Viridiplantae</taxon>
        <taxon>Streptophyta</taxon>
        <taxon>Embryophyta</taxon>
        <taxon>Tracheophyta</taxon>
        <taxon>Spermatophyta</taxon>
        <taxon>Pinopsida</taxon>
        <taxon>Pinidae</taxon>
        <taxon>Conifers II</taxon>
        <taxon>Cupressales</taxon>
        <taxon>Taxaceae</taxon>
        <taxon>Taxus</taxon>
    </lineage>
</organism>
<accession>A0AA38LEJ0</accession>
<protein>
    <submittedName>
        <fullName evidence="1">Uncharacterized protein</fullName>
    </submittedName>
</protein>